<dbReference type="InterPro" id="IPR001279">
    <property type="entry name" value="Metallo-B-lactamas"/>
</dbReference>
<protein>
    <recommendedName>
        <fullName evidence="1">Metallo-beta-lactamase domain-containing protein</fullName>
    </recommendedName>
</protein>
<sequence>MPRAKIKFIGVGSAFAAAEMGNSNMVVESDTGKKLLIDCGFRVQDMLRNAYGIGNAQVGEIDGVYISHLHADHIGGMEWLALCTFFNPNCPPPKLYCVGGLMQELWDKSLRGGLETLQVREKIGTSVEARLTTYFDVQPININESFTWEGIIFRPVQTTHVMSGFRIQFCYGLMIEPMLMPRAPVIKRRIFLTGDTQFVPNLDSLYTTANIVLHDCETGFRSGVHPHYDDMKELPEDVKKKIYLYHYNEPKAPDAGAEDGFGGFIQVGDEFEI</sequence>
<dbReference type="SMART" id="SM00849">
    <property type="entry name" value="Lactamase_B"/>
    <property type="match status" value="1"/>
</dbReference>
<evidence type="ECO:0000259" key="1">
    <source>
        <dbReference type="SMART" id="SM00849"/>
    </source>
</evidence>
<name>A0A0F9WRX1_9ZZZZ</name>
<dbReference type="InterPro" id="IPR036866">
    <property type="entry name" value="RibonucZ/Hydroxyglut_hydro"/>
</dbReference>
<reference evidence="2" key="1">
    <citation type="journal article" date="2015" name="Nature">
        <title>Complex archaea that bridge the gap between prokaryotes and eukaryotes.</title>
        <authorList>
            <person name="Spang A."/>
            <person name="Saw J.H."/>
            <person name="Jorgensen S.L."/>
            <person name="Zaremba-Niedzwiedzka K."/>
            <person name="Martijn J."/>
            <person name="Lind A.E."/>
            <person name="van Eijk R."/>
            <person name="Schleper C."/>
            <person name="Guy L."/>
            <person name="Ettema T.J."/>
        </authorList>
    </citation>
    <scope>NUCLEOTIDE SEQUENCE</scope>
</reference>
<dbReference type="GO" id="GO:0016787">
    <property type="term" value="F:hydrolase activity"/>
    <property type="evidence" value="ECO:0007669"/>
    <property type="project" value="UniProtKB-KW"/>
</dbReference>
<organism evidence="2">
    <name type="scientific">marine sediment metagenome</name>
    <dbReference type="NCBI Taxonomy" id="412755"/>
    <lineage>
        <taxon>unclassified sequences</taxon>
        <taxon>metagenomes</taxon>
        <taxon>ecological metagenomes</taxon>
    </lineage>
</organism>
<dbReference type="GO" id="GO:0046872">
    <property type="term" value="F:metal ion binding"/>
    <property type="evidence" value="ECO:0007669"/>
    <property type="project" value="UniProtKB-KW"/>
</dbReference>
<feature type="domain" description="Metallo-beta-lactamase" evidence="1">
    <location>
        <begin position="21"/>
        <end position="246"/>
    </location>
</feature>
<accession>A0A0F9WRX1</accession>
<dbReference type="Gene3D" id="3.60.15.10">
    <property type="entry name" value="Ribonuclease Z/Hydroxyacylglutathione hydrolase-like"/>
    <property type="match status" value="1"/>
</dbReference>
<dbReference type="AlphaFoldDB" id="A0A0F9WRX1"/>
<comment type="caution">
    <text evidence="2">The sequence shown here is derived from an EMBL/GenBank/DDBJ whole genome shotgun (WGS) entry which is preliminary data.</text>
</comment>
<dbReference type="Pfam" id="PF23023">
    <property type="entry name" value="Anti-Pycsar_Apyc1"/>
    <property type="match status" value="1"/>
</dbReference>
<proteinExistence type="predicted"/>
<evidence type="ECO:0000313" key="2">
    <source>
        <dbReference type="EMBL" id="KKN81518.1"/>
    </source>
</evidence>
<dbReference type="SUPFAM" id="SSF56281">
    <property type="entry name" value="Metallo-hydrolase/oxidoreductase"/>
    <property type="match status" value="1"/>
</dbReference>
<gene>
    <name evidence="2" type="ORF">LCGC14_0317770</name>
</gene>
<dbReference type="EMBL" id="LAZR01000213">
    <property type="protein sequence ID" value="KKN81518.1"/>
    <property type="molecule type" value="Genomic_DNA"/>
</dbReference>